<name>A0A0K8P2Y0_PISS1</name>
<dbReference type="GO" id="GO:0052689">
    <property type="term" value="F:carboxylic ester hydrolase activity"/>
    <property type="evidence" value="ECO:0007669"/>
    <property type="project" value="UniProtKB-KW"/>
</dbReference>
<dbReference type="InterPro" id="IPR011118">
    <property type="entry name" value="Tannase/feruloyl_esterase"/>
</dbReference>
<dbReference type="EMBL" id="BBYR01000036">
    <property type="protein sequence ID" value="GAP36530.1"/>
    <property type="molecule type" value="Genomic_DNA"/>
</dbReference>
<keyword evidence="3" id="KW-0479">Metal-binding</keyword>
<evidence type="ECO:0000256" key="8">
    <source>
        <dbReference type="SAM" id="MobiDB-lite"/>
    </source>
</evidence>
<evidence type="ECO:0000256" key="7">
    <source>
        <dbReference type="ARBA" id="ARBA00023157"/>
    </source>
</evidence>
<protein>
    <submittedName>
        <fullName evidence="9">Tannase/feruloyl esterase</fullName>
    </submittedName>
</protein>
<keyword evidence="4" id="KW-0732">Signal</keyword>
<dbReference type="InterPro" id="IPR029058">
    <property type="entry name" value="AB_hydrolase_fold"/>
</dbReference>
<dbReference type="SMR" id="A0A0K8P2Y0"/>
<reference evidence="10" key="1">
    <citation type="submission" date="2015-07" db="EMBL/GenBank/DDBJ databases">
        <title>Discovery of a poly(ethylene terephthalate assimilation.</title>
        <authorList>
            <person name="Yoshida S."/>
            <person name="Hiraga K."/>
            <person name="Takehana T."/>
            <person name="Taniguchi I."/>
            <person name="Yamaji H."/>
            <person name="Maeda Y."/>
            <person name="Toyohara K."/>
            <person name="Miyamoto K."/>
            <person name="Kimura Y."/>
            <person name="Oda K."/>
        </authorList>
    </citation>
    <scope>NUCLEOTIDE SEQUENCE [LARGE SCALE GENOMIC DNA]</scope>
    <source>
        <strain evidence="10">NBRC 110686 / TISTR 2288 / 201-F6</strain>
    </source>
</reference>
<evidence type="ECO:0000256" key="5">
    <source>
        <dbReference type="ARBA" id="ARBA00022801"/>
    </source>
</evidence>
<evidence type="ECO:0000256" key="1">
    <source>
        <dbReference type="ARBA" id="ARBA00006249"/>
    </source>
</evidence>
<evidence type="ECO:0000313" key="9">
    <source>
        <dbReference type="EMBL" id="GAP36530.1"/>
    </source>
</evidence>
<dbReference type="GO" id="GO:0046872">
    <property type="term" value="F:metal ion binding"/>
    <property type="evidence" value="ECO:0007669"/>
    <property type="project" value="UniProtKB-KW"/>
</dbReference>
<keyword evidence="6" id="KW-0106">Calcium</keyword>
<dbReference type="PANTHER" id="PTHR33938:SF15">
    <property type="entry name" value="FERULOYL ESTERASE B-RELATED"/>
    <property type="match status" value="1"/>
</dbReference>
<dbReference type="PANTHER" id="PTHR33938">
    <property type="entry name" value="FERULOYL ESTERASE B-RELATED"/>
    <property type="match status" value="1"/>
</dbReference>
<feature type="region of interest" description="Disordered" evidence="8">
    <location>
        <begin position="1"/>
        <end position="27"/>
    </location>
</feature>
<keyword evidence="2" id="KW-0719">Serine esterase</keyword>
<organism evidence="9 10">
    <name type="scientific">Piscinibacter sakaiensis</name>
    <name type="common">Ideonella sakaiensis</name>
    <dbReference type="NCBI Taxonomy" id="1547922"/>
    <lineage>
        <taxon>Bacteria</taxon>
        <taxon>Pseudomonadati</taxon>
        <taxon>Pseudomonadota</taxon>
        <taxon>Betaproteobacteria</taxon>
        <taxon>Burkholderiales</taxon>
        <taxon>Sphaerotilaceae</taxon>
        <taxon>Piscinibacter</taxon>
    </lineage>
</organism>
<dbReference type="Pfam" id="PF07519">
    <property type="entry name" value="Tannase"/>
    <property type="match status" value="1"/>
</dbReference>
<feature type="compositionally biased region" description="Pro residues" evidence="8">
    <location>
        <begin position="1"/>
        <end position="26"/>
    </location>
</feature>
<comment type="similarity">
    <text evidence="1">Belongs to the tannase family.</text>
</comment>
<gene>
    <name evidence="9" type="ORF">ISF6_2370</name>
</gene>
<dbReference type="AlphaFoldDB" id="A0A0K8P2Y0"/>
<comment type="caution">
    <text evidence="9">The sequence shown here is derived from an EMBL/GenBank/DDBJ whole genome shotgun (WGS) entry which is preliminary data.</text>
</comment>
<sequence length="556" mass="59281">MPHALPPPDPLPGPSEDPARAAPPPARAARRVPGLLLGLALLGAALAGPARADCGGLAGAAIGRAQIGLPTQGASVTRAVLVPAAGQTPAHCELQGRIYPVDPAAPPIRFQLNLPSPWNEKALHFGGGGFDGSVVSGKGNVPHAWPGSPTPLQRGYATFGSDGGHEGQDPDASFALNDEALRNFTGEALKKVRDVAQQLMLRHYGRGPRLTYFAGGSSGGREAMAVAQRWPDDYEGIIANYPALEFMGLILRANAMAQALYAPGGFPSWGKLDHLNRRVLAACDRQDGLEDGLINAVEACRFDPAVLRCRYNLDLGDSCLTDAQLRVVRALADEMPLAYPLAQGLRSAPPFGILAGANFAGPVDLGVLPVLLDPPVLGLNGYIVSMQSEYLKHFIARDPTYKPLGFDPVGGAPFQARVQQVSALHDATSIDLARFVRRGGKILMMHGTSDTIVPYSVSVRYVTRLRQAWGEAAVQGFLRFYGVAGMGHGEGRYTMAWKSLDLLEDWVERGQPPQAPESRNVLDPFGQSRPLCEHPTWPRYVGGNVRAASSFRCVAP</sequence>
<evidence type="ECO:0000256" key="3">
    <source>
        <dbReference type="ARBA" id="ARBA00022723"/>
    </source>
</evidence>
<keyword evidence="10" id="KW-1185">Reference proteome</keyword>
<evidence type="ECO:0000313" key="10">
    <source>
        <dbReference type="Proteomes" id="UP000037660"/>
    </source>
</evidence>
<reference evidence="9 10" key="2">
    <citation type="journal article" date="2016" name="Science">
        <title>A bacterium that degrades and assimilates poly(ethylene terephthalate).</title>
        <authorList>
            <person name="Yoshida S."/>
            <person name="Hiraga K."/>
            <person name="Takehana T."/>
            <person name="Taniguchi I."/>
            <person name="Yamaji H."/>
            <person name="Maeda Y."/>
            <person name="Toyohara K."/>
            <person name="Miyamoto K."/>
            <person name="Kimura Y."/>
            <person name="Oda K."/>
        </authorList>
    </citation>
    <scope>NUCLEOTIDE SEQUENCE [LARGE SCALE GENOMIC DNA]</scope>
    <source>
        <strain evidence="10">NBRC 110686 / TISTR 2288 / 201-F6</strain>
    </source>
</reference>
<proteinExistence type="inferred from homology"/>
<dbReference type="Gene3D" id="3.40.50.1820">
    <property type="entry name" value="alpha/beta hydrolase"/>
    <property type="match status" value="2"/>
</dbReference>
<dbReference type="STRING" id="1547922.ISF6_2370"/>
<keyword evidence="7" id="KW-1015">Disulfide bond</keyword>
<dbReference type="SUPFAM" id="SSF53474">
    <property type="entry name" value="alpha/beta-Hydrolases"/>
    <property type="match status" value="1"/>
</dbReference>
<keyword evidence="5" id="KW-0378">Hydrolase</keyword>
<evidence type="ECO:0000256" key="2">
    <source>
        <dbReference type="ARBA" id="ARBA00022487"/>
    </source>
</evidence>
<dbReference type="OrthoDB" id="7062032at2"/>
<evidence type="ECO:0000256" key="6">
    <source>
        <dbReference type="ARBA" id="ARBA00022837"/>
    </source>
</evidence>
<dbReference type="RefSeq" id="WP_054020513.1">
    <property type="nucleotide sequence ID" value="NZ_BBYR01000036.1"/>
</dbReference>
<accession>A0A0K8P2Y0</accession>
<dbReference type="Proteomes" id="UP000037660">
    <property type="component" value="Unassembled WGS sequence"/>
</dbReference>
<evidence type="ECO:0000256" key="4">
    <source>
        <dbReference type="ARBA" id="ARBA00022729"/>
    </source>
</evidence>